<name>A0A7J8RIG8_GOSDV</name>
<dbReference type="Proteomes" id="UP000593561">
    <property type="component" value="Unassembled WGS sequence"/>
</dbReference>
<evidence type="ECO:0000256" key="1">
    <source>
        <dbReference type="SAM" id="MobiDB-lite"/>
    </source>
</evidence>
<evidence type="ECO:0000313" key="2">
    <source>
        <dbReference type="EMBL" id="MBA0613156.1"/>
    </source>
</evidence>
<dbReference type="EMBL" id="JABFAC010000005">
    <property type="protein sequence ID" value="MBA0613156.1"/>
    <property type="molecule type" value="Genomic_DNA"/>
</dbReference>
<organism evidence="2 3">
    <name type="scientific">Gossypium davidsonii</name>
    <name type="common">Davidson's cotton</name>
    <name type="synonym">Gossypium klotzschianum subsp. davidsonii</name>
    <dbReference type="NCBI Taxonomy" id="34287"/>
    <lineage>
        <taxon>Eukaryota</taxon>
        <taxon>Viridiplantae</taxon>
        <taxon>Streptophyta</taxon>
        <taxon>Embryophyta</taxon>
        <taxon>Tracheophyta</taxon>
        <taxon>Spermatophyta</taxon>
        <taxon>Magnoliopsida</taxon>
        <taxon>eudicotyledons</taxon>
        <taxon>Gunneridae</taxon>
        <taxon>Pentapetalae</taxon>
        <taxon>rosids</taxon>
        <taxon>malvids</taxon>
        <taxon>Malvales</taxon>
        <taxon>Malvaceae</taxon>
        <taxon>Malvoideae</taxon>
        <taxon>Gossypium</taxon>
    </lineage>
</organism>
<feature type="region of interest" description="Disordered" evidence="1">
    <location>
        <begin position="62"/>
        <end position="81"/>
    </location>
</feature>
<accession>A0A7J8RIG8</accession>
<sequence>MRLSRICNKQWMFPNQRSSRVQGPQGMWTTSCRKWSNTFEKCDGVIGPRIKNVVGMQLRLGRSSKKEAREKLHHLTQQGTV</sequence>
<keyword evidence="3" id="KW-1185">Reference proteome</keyword>
<gene>
    <name evidence="2" type="ORF">Godav_013654</name>
</gene>
<dbReference type="PROSITE" id="PS51257">
    <property type="entry name" value="PROKAR_LIPOPROTEIN"/>
    <property type="match status" value="1"/>
</dbReference>
<reference evidence="2 3" key="1">
    <citation type="journal article" date="2019" name="Genome Biol. Evol.">
        <title>Insights into the evolution of the New World diploid cottons (Gossypium, subgenus Houzingenia) based on genome sequencing.</title>
        <authorList>
            <person name="Grover C.E."/>
            <person name="Arick M.A. 2nd"/>
            <person name="Thrash A."/>
            <person name="Conover J.L."/>
            <person name="Sanders W.S."/>
            <person name="Peterson D.G."/>
            <person name="Frelichowski J.E."/>
            <person name="Scheffler J.A."/>
            <person name="Scheffler B.E."/>
            <person name="Wendel J.F."/>
        </authorList>
    </citation>
    <scope>NUCLEOTIDE SEQUENCE [LARGE SCALE GENOMIC DNA]</scope>
    <source>
        <strain evidence="2">27</strain>
        <tissue evidence="2">Leaf</tissue>
    </source>
</reference>
<dbReference type="AlphaFoldDB" id="A0A7J8RIG8"/>
<proteinExistence type="predicted"/>
<comment type="caution">
    <text evidence="2">The sequence shown here is derived from an EMBL/GenBank/DDBJ whole genome shotgun (WGS) entry which is preliminary data.</text>
</comment>
<protein>
    <submittedName>
        <fullName evidence="2">Uncharacterized protein</fullName>
    </submittedName>
</protein>
<evidence type="ECO:0000313" key="3">
    <source>
        <dbReference type="Proteomes" id="UP000593561"/>
    </source>
</evidence>